<protein>
    <submittedName>
        <fullName evidence="1">Uncharacterized protein</fullName>
    </submittedName>
</protein>
<gene>
    <name evidence="1" type="ORF">QFC21_000301</name>
</gene>
<proteinExistence type="predicted"/>
<name>A0ACC2WC86_9TREE</name>
<organism evidence="1 2">
    <name type="scientific">Naganishia friedmannii</name>
    <dbReference type="NCBI Taxonomy" id="89922"/>
    <lineage>
        <taxon>Eukaryota</taxon>
        <taxon>Fungi</taxon>
        <taxon>Dikarya</taxon>
        <taxon>Basidiomycota</taxon>
        <taxon>Agaricomycotina</taxon>
        <taxon>Tremellomycetes</taxon>
        <taxon>Filobasidiales</taxon>
        <taxon>Filobasidiaceae</taxon>
        <taxon>Naganishia</taxon>
    </lineage>
</organism>
<evidence type="ECO:0000313" key="1">
    <source>
        <dbReference type="EMBL" id="KAJ9108978.1"/>
    </source>
</evidence>
<dbReference type="Proteomes" id="UP001227268">
    <property type="component" value="Unassembled WGS sequence"/>
</dbReference>
<reference evidence="1" key="1">
    <citation type="submission" date="2023-04" db="EMBL/GenBank/DDBJ databases">
        <title>Draft Genome sequencing of Naganishia species isolated from polar environments using Oxford Nanopore Technology.</title>
        <authorList>
            <person name="Leo P."/>
            <person name="Venkateswaran K."/>
        </authorList>
    </citation>
    <scope>NUCLEOTIDE SEQUENCE</scope>
    <source>
        <strain evidence="1">MNA-CCFEE 5423</strain>
    </source>
</reference>
<keyword evidence="2" id="KW-1185">Reference proteome</keyword>
<comment type="caution">
    <text evidence="1">The sequence shown here is derived from an EMBL/GenBank/DDBJ whole genome shotgun (WGS) entry which is preliminary data.</text>
</comment>
<sequence>MAALMAICASTASAHIQMSWPYPLHSTFNPKTPESAKDYSMTSPLLADGVYPCKGFINNPSGSPYMDSVVSWKAGQTVNVTLAGTATHHGGSCQFSMSYDSGSTWNVIQSYIGGCVTDSNIIDVAIPSEAPSGDALFAWTWFNTAGNREMYMNCAAVTVANGGSGLTGPTPFVANANVNECHTIENTDVVFPDPGNVVHYGGSYASTKPTTPVGFTGSNCVGPGATASYPTSAKASSSATPSSSSAAAESSAQTSATATSSLYVHEKVVSTSEVASSTVATSTEIPSSTGTASASAVTSTSTSKNGKVSSRGSQSKALHS</sequence>
<accession>A0ACC2WC86</accession>
<evidence type="ECO:0000313" key="2">
    <source>
        <dbReference type="Proteomes" id="UP001227268"/>
    </source>
</evidence>
<dbReference type="EMBL" id="JASBWT010000001">
    <property type="protein sequence ID" value="KAJ9108978.1"/>
    <property type="molecule type" value="Genomic_DNA"/>
</dbReference>